<dbReference type="Pfam" id="PF00651">
    <property type="entry name" value="BTB"/>
    <property type="match status" value="1"/>
</dbReference>
<keyword evidence="1" id="KW-0862">Zinc</keyword>
<dbReference type="GO" id="GO:0008270">
    <property type="term" value="F:zinc ion binding"/>
    <property type="evidence" value="ECO:0007669"/>
    <property type="project" value="UniProtKB-KW"/>
</dbReference>
<evidence type="ECO:0000259" key="3">
    <source>
        <dbReference type="PROSITE" id="PS50271"/>
    </source>
</evidence>
<organism evidence="4 5">
    <name type="scientific">Bursaphelenchus xylophilus</name>
    <name type="common">Pinewood nematode worm</name>
    <name type="synonym">Aphelenchoides xylophilus</name>
    <dbReference type="NCBI Taxonomy" id="6326"/>
    <lineage>
        <taxon>Eukaryota</taxon>
        <taxon>Metazoa</taxon>
        <taxon>Ecdysozoa</taxon>
        <taxon>Nematoda</taxon>
        <taxon>Chromadorea</taxon>
        <taxon>Rhabditida</taxon>
        <taxon>Tylenchina</taxon>
        <taxon>Tylenchomorpha</taxon>
        <taxon>Aphelenchoidea</taxon>
        <taxon>Aphelenchoididae</taxon>
        <taxon>Bursaphelenchus</taxon>
    </lineage>
</organism>
<name>A0A7I8WG97_BURXY</name>
<dbReference type="InterPro" id="IPR011333">
    <property type="entry name" value="SKP1/BTB/POZ_sf"/>
</dbReference>
<dbReference type="SMART" id="SM00225">
    <property type="entry name" value="BTB"/>
    <property type="match status" value="1"/>
</dbReference>
<gene>
    <name evidence="4" type="ORF">BXYJ_LOCUS7681</name>
</gene>
<keyword evidence="1" id="KW-0479">Metal-binding</keyword>
<dbReference type="SUPFAM" id="SSF57850">
    <property type="entry name" value="RING/U-box"/>
    <property type="match status" value="1"/>
</dbReference>
<reference evidence="4" key="1">
    <citation type="submission" date="2020-09" db="EMBL/GenBank/DDBJ databases">
        <authorList>
            <person name="Kikuchi T."/>
        </authorList>
    </citation>
    <scope>NUCLEOTIDE SEQUENCE</scope>
    <source>
        <strain evidence="4">Ka4C1</strain>
    </source>
</reference>
<dbReference type="PROSITE" id="PS50271">
    <property type="entry name" value="ZF_UBP"/>
    <property type="match status" value="1"/>
</dbReference>
<dbReference type="EMBL" id="CAJFDI010000003">
    <property type="protein sequence ID" value="CAD5222842.1"/>
    <property type="molecule type" value="Genomic_DNA"/>
</dbReference>
<protein>
    <submittedName>
        <fullName evidence="4">(pine wood nematode) hypothetical protein</fullName>
    </submittedName>
</protein>
<dbReference type="InterPro" id="IPR013083">
    <property type="entry name" value="Znf_RING/FYVE/PHD"/>
</dbReference>
<evidence type="ECO:0000256" key="1">
    <source>
        <dbReference type="PROSITE-ProRule" id="PRU00502"/>
    </source>
</evidence>
<dbReference type="InterPro" id="IPR001607">
    <property type="entry name" value="Znf_UBP"/>
</dbReference>
<accession>A0A7I8WG97</accession>
<dbReference type="EMBL" id="CAJFCV020000003">
    <property type="protein sequence ID" value="CAG9111230.1"/>
    <property type="molecule type" value="Genomic_DNA"/>
</dbReference>
<feature type="domain" description="BTB" evidence="2">
    <location>
        <begin position="36"/>
        <end position="94"/>
    </location>
</feature>
<dbReference type="SUPFAM" id="SSF54695">
    <property type="entry name" value="POZ domain"/>
    <property type="match status" value="1"/>
</dbReference>
<keyword evidence="1" id="KW-0863">Zinc-finger</keyword>
<evidence type="ECO:0000313" key="4">
    <source>
        <dbReference type="EMBL" id="CAD5222842.1"/>
    </source>
</evidence>
<dbReference type="PANTHER" id="PTHR24413">
    <property type="entry name" value="SPECKLE-TYPE POZ PROTEIN"/>
    <property type="match status" value="1"/>
</dbReference>
<dbReference type="PROSITE" id="PS50097">
    <property type="entry name" value="BTB"/>
    <property type="match status" value="1"/>
</dbReference>
<dbReference type="InterPro" id="IPR000210">
    <property type="entry name" value="BTB/POZ_dom"/>
</dbReference>
<comment type="caution">
    <text evidence="4">The sequence shown here is derived from an EMBL/GenBank/DDBJ whole genome shotgun (WGS) entry which is preliminary data.</text>
</comment>
<sequence>MEKKLRELDLKIKDLKEKVSKVAPFQDELFNDPRFSNQKINVGKTTFYVCKHQLAKKSPVFKSMFSSGLKEAEEGVLELHDDPAAVEAMLKYVYMNSKINDLQLAMNVVPLAYRYDLTDLMNECELAILNGISDESAEQAFDLAGKFDLKLVFAKSCQHLLLNADLGSDTNCPHVATVKPGKSWPDRRSRCETCGDEKEAFACLVCHKVFCSRAMEHRKNTGHGIEIRLSDLWAHCYDCDFKL</sequence>
<dbReference type="Pfam" id="PF02148">
    <property type="entry name" value="zf-UBP"/>
    <property type="match status" value="1"/>
</dbReference>
<feature type="domain" description="UBP-type" evidence="3">
    <location>
        <begin position="170"/>
        <end position="243"/>
    </location>
</feature>
<proteinExistence type="predicted"/>
<keyword evidence="5" id="KW-1185">Reference proteome</keyword>
<dbReference type="Gene3D" id="3.30.40.10">
    <property type="entry name" value="Zinc/RING finger domain, C3HC4 (zinc finger)"/>
    <property type="match status" value="1"/>
</dbReference>
<dbReference type="Proteomes" id="UP000582659">
    <property type="component" value="Unassembled WGS sequence"/>
</dbReference>
<dbReference type="AlphaFoldDB" id="A0A7I8WG97"/>
<evidence type="ECO:0000313" key="5">
    <source>
        <dbReference type="Proteomes" id="UP000659654"/>
    </source>
</evidence>
<dbReference type="Gene3D" id="3.30.710.10">
    <property type="entry name" value="Potassium Channel Kv1.1, Chain A"/>
    <property type="match status" value="1"/>
</dbReference>
<dbReference type="Proteomes" id="UP000659654">
    <property type="component" value="Unassembled WGS sequence"/>
</dbReference>
<dbReference type="OrthoDB" id="5860048at2759"/>
<dbReference type="SMR" id="A0A7I8WG97"/>
<evidence type="ECO:0000259" key="2">
    <source>
        <dbReference type="PROSITE" id="PS50097"/>
    </source>
</evidence>